<dbReference type="AlphaFoldDB" id="A0A327T5M4"/>
<comment type="caution">
    <text evidence="1">The sequence shown here is derived from an EMBL/GenBank/DDBJ whole genome shotgun (WGS) entry which is preliminary data.</text>
</comment>
<name>A0A327T5M4_9SPHI</name>
<evidence type="ECO:0000313" key="1">
    <source>
        <dbReference type="EMBL" id="RAJ33077.1"/>
    </source>
</evidence>
<dbReference type="EMBL" id="QLLR01000005">
    <property type="protein sequence ID" value="RAJ33077.1"/>
    <property type="molecule type" value="Genomic_DNA"/>
</dbReference>
<dbReference type="OrthoDB" id="5360333at2"/>
<gene>
    <name evidence="1" type="ORF">LY11_01767</name>
</gene>
<reference evidence="1 2" key="1">
    <citation type="submission" date="2018-06" db="EMBL/GenBank/DDBJ databases">
        <title>Genomic Encyclopedia of Archaeal and Bacterial Type Strains, Phase II (KMG-II): from individual species to whole genera.</title>
        <authorList>
            <person name="Goeker M."/>
        </authorList>
    </citation>
    <scope>NUCLEOTIDE SEQUENCE [LARGE SCALE GENOMIC DNA]</scope>
    <source>
        <strain evidence="1 2">DSM 14825</strain>
    </source>
</reference>
<dbReference type="Proteomes" id="UP000249754">
    <property type="component" value="Unassembled WGS sequence"/>
</dbReference>
<organism evidence="1 2">
    <name type="scientific">Pedobacter cryoconitis</name>
    <dbReference type="NCBI Taxonomy" id="188932"/>
    <lineage>
        <taxon>Bacteria</taxon>
        <taxon>Pseudomonadati</taxon>
        <taxon>Bacteroidota</taxon>
        <taxon>Sphingobacteriia</taxon>
        <taxon>Sphingobacteriales</taxon>
        <taxon>Sphingobacteriaceae</taxon>
        <taxon>Pedobacter</taxon>
    </lineage>
</organism>
<protein>
    <submittedName>
        <fullName evidence="1">Uncharacterized protein</fullName>
    </submittedName>
</protein>
<accession>A0A327T5M4</accession>
<dbReference type="RefSeq" id="WP_111633311.1">
    <property type="nucleotide sequence ID" value="NZ_QLLR01000005.1"/>
</dbReference>
<sequence length="172" mass="20598">MELRKQIEPQMDIAEKRYPQILKLVLDYADFCNENGDENNSEYKNLEASLHQLTAKDISQFNLSEWWEEEGAEVLSFRIGLPDPLRIEDLKREELEEVIYRIGNFKPPEPGDITFKAQFSAYLDNYYHQFLALNFKTYSYNKIFARQKDKDKKEFWYTENEKAALLWNEGKY</sequence>
<proteinExistence type="predicted"/>
<evidence type="ECO:0000313" key="2">
    <source>
        <dbReference type="Proteomes" id="UP000249754"/>
    </source>
</evidence>